<dbReference type="InterPro" id="IPR006543">
    <property type="entry name" value="Histidinol-phos"/>
</dbReference>
<feature type="binding site" evidence="11">
    <location>
        <begin position="17"/>
        <end position="20"/>
    </location>
    <ligand>
        <name>substrate</name>
    </ligand>
</feature>
<feature type="site" description="Stabilizes the phosphoryl group" evidence="12">
    <location>
        <position position="51"/>
    </location>
</feature>
<keyword evidence="6 9" id="KW-0378">Hydrolase</keyword>
<dbReference type="KEGG" id="amic:Ami3637_06450"/>
<feature type="binding site" evidence="13">
    <location>
        <position position="105"/>
    </location>
    <ligand>
        <name>Zn(2+)</name>
        <dbReference type="ChEBI" id="CHEBI:29105"/>
    </ligand>
</feature>
<feature type="site" description="Contributes to substrate recognition" evidence="12">
    <location>
        <position position="106"/>
    </location>
</feature>
<dbReference type="EC" id="3.1.3.-" evidence="9"/>
<dbReference type="InterPro" id="IPR023214">
    <property type="entry name" value="HAD_sf"/>
</dbReference>
<proteinExistence type="inferred from homology"/>
<feature type="site" description="Stabilizes the phosphoryl group" evidence="12">
    <location>
        <position position="107"/>
    </location>
</feature>
<protein>
    <recommendedName>
        <fullName evidence="8 9">D,D-heptose 1,7-bisphosphate phosphatase</fullName>
        <ecNumber evidence="9">3.1.3.-</ecNumber>
    </recommendedName>
</protein>
<evidence type="ECO:0000256" key="11">
    <source>
        <dbReference type="PIRSR" id="PIRSR004682-2"/>
    </source>
</evidence>
<dbReference type="PANTHER" id="PTHR42891">
    <property type="entry name" value="D-GLYCERO-BETA-D-MANNO-HEPTOSE-1,7-BISPHOSPHATE 7-PHOSPHATASE"/>
    <property type="match status" value="1"/>
</dbReference>
<feature type="binding site" evidence="11">
    <location>
        <begin position="106"/>
        <end position="107"/>
    </location>
    <ligand>
        <name>substrate</name>
    </ligand>
</feature>
<feature type="active site" description="Nucleophile" evidence="10">
    <location>
        <position position="9"/>
    </location>
</feature>
<evidence type="ECO:0000256" key="10">
    <source>
        <dbReference type="PIRSR" id="PIRSR004682-1"/>
    </source>
</evidence>
<evidence type="ECO:0000256" key="5">
    <source>
        <dbReference type="ARBA" id="ARBA00022723"/>
    </source>
</evidence>
<dbReference type="EMBL" id="CP047591">
    <property type="protein sequence ID" value="QHI72087.1"/>
    <property type="molecule type" value="Genomic_DNA"/>
</dbReference>
<evidence type="ECO:0000256" key="2">
    <source>
        <dbReference type="ARBA" id="ARBA00004496"/>
    </source>
</evidence>
<dbReference type="InterPro" id="IPR004446">
    <property type="entry name" value="Heptose_bisP_phosphatase"/>
</dbReference>
<dbReference type="Gene3D" id="3.40.50.1000">
    <property type="entry name" value="HAD superfamily/HAD-like"/>
    <property type="match status" value="1"/>
</dbReference>
<feature type="binding site" evidence="13">
    <location>
        <position position="91"/>
    </location>
    <ligand>
        <name>Zn(2+)</name>
        <dbReference type="ChEBI" id="CHEBI:29105"/>
    </ligand>
</feature>
<comment type="cofactor">
    <cofactor evidence="13">
        <name>Zn(2+)</name>
        <dbReference type="ChEBI" id="CHEBI:29105"/>
    </cofactor>
</comment>
<keyword evidence="4 9" id="KW-0963">Cytoplasm</keyword>
<keyword evidence="13" id="KW-0862">Zinc</keyword>
<feature type="binding site" evidence="13">
    <location>
        <position position="9"/>
    </location>
    <ligand>
        <name>Mg(2+)</name>
        <dbReference type="ChEBI" id="CHEBI:18420"/>
    </ligand>
</feature>
<feature type="binding site" evidence="11">
    <location>
        <begin position="51"/>
        <end position="54"/>
    </location>
    <ligand>
        <name>substrate</name>
    </ligand>
</feature>
<dbReference type="CDD" id="cd07503">
    <property type="entry name" value="HAD_HisB-N"/>
    <property type="match status" value="1"/>
</dbReference>
<dbReference type="NCBIfam" id="TIGR01656">
    <property type="entry name" value="Histidinol-ppas"/>
    <property type="match status" value="1"/>
</dbReference>
<dbReference type="InterPro" id="IPR013954">
    <property type="entry name" value="PNK3P"/>
</dbReference>
<dbReference type="PANTHER" id="PTHR42891:SF1">
    <property type="entry name" value="D-GLYCERO-BETA-D-MANNO-HEPTOSE-1,7-BISPHOSPHATE 7-PHOSPHATASE"/>
    <property type="match status" value="1"/>
</dbReference>
<feature type="binding site" evidence="11">
    <location>
        <position position="133"/>
    </location>
    <ligand>
        <name>substrate</name>
    </ligand>
</feature>
<dbReference type="InterPro" id="IPR006549">
    <property type="entry name" value="HAD-SF_hydro_IIIA"/>
</dbReference>
<reference evidence="14 15" key="1">
    <citation type="submission" date="2020-01" db="EMBL/GenBank/DDBJ databases">
        <title>Genomic analysis of Aminipila sp. CBA3637.</title>
        <authorList>
            <person name="Kim Y.B."/>
            <person name="Roh S.W."/>
        </authorList>
    </citation>
    <scope>NUCLEOTIDE SEQUENCE [LARGE SCALE GENOMIC DNA]</scope>
    <source>
        <strain evidence="14 15">CBA3637</strain>
    </source>
</reference>
<feature type="binding site" evidence="13">
    <location>
        <position position="132"/>
    </location>
    <ligand>
        <name>Mg(2+)</name>
        <dbReference type="ChEBI" id="CHEBI:18420"/>
    </ligand>
</feature>
<dbReference type="GO" id="GO:0005737">
    <property type="term" value="C:cytoplasm"/>
    <property type="evidence" value="ECO:0007669"/>
    <property type="project" value="UniProtKB-SubCell"/>
</dbReference>
<dbReference type="GO" id="GO:0046872">
    <property type="term" value="F:metal ion binding"/>
    <property type="evidence" value="ECO:0007669"/>
    <property type="project" value="UniProtKB-KW"/>
</dbReference>
<keyword evidence="5 13" id="KW-0479">Metal-binding</keyword>
<dbReference type="InterPro" id="IPR036412">
    <property type="entry name" value="HAD-like_sf"/>
</dbReference>
<evidence type="ECO:0000256" key="3">
    <source>
        <dbReference type="ARBA" id="ARBA00011245"/>
    </source>
</evidence>
<name>A0A6P1MDV2_9FIRM</name>
<dbReference type="GO" id="GO:0016791">
    <property type="term" value="F:phosphatase activity"/>
    <property type="evidence" value="ECO:0007669"/>
    <property type="project" value="InterPro"/>
</dbReference>
<keyword evidence="7 9" id="KW-0119">Carbohydrate metabolism</keyword>
<evidence type="ECO:0000256" key="8">
    <source>
        <dbReference type="ARBA" id="ARBA00031828"/>
    </source>
</evidence>
<comment type="cofactor">
    <cofactor evidence="1 13">
        <name>Mg(2+)</name>
        <dbReference type="ChEBI" id="CHEBI:18420"/>
    </cofactor>
</comment>
<comment type="subunit">
    <text evidence="3">Monomer.</text>
</comment>
<evidence type="ECO:0000256" key="12">
    <source>
        <dbReference type="PIRSR" id="PIRSR004682-3"/>
    </source>
</evidence>
<feature type="binding site" evidence="13">
    <location>
        <position position="11"/>
    </location>
    <ligand>
        <name>Mg(2+)</name>
        <dbReference type="ChEBI" id="CHEBI:18420"/>
    </ligand>
</feature>
<keyword evidence="13" id="KW-0460">Magnesium</keyword>
<evidence type="ECO:0000313" key="15">
    <source>
        <dbReference type="Proteomes" id="UP000463883"/>
    </source>
</evidence>
<dbReference type="NCBIfam" id="TIGR01662">
    <property type="entry name" value="HAD-SF-IIIA"/>
    <property type="match status" value="1"/>
</dbReference>
<feature type="binding site" evidence="11">
    <location>
        <begin position="9"/>
        <end position="11"/>
    </location>
    <ligand>
        <name>substrate</name>
    </ligand>
</feature>
<evidence type="ECO:0000256" key="1">
    <source>
        <dbReference type="ARBA" id="ARBA00001946"/>
    </source>
</evidence>
<evidence type="ECO:0000256" key="4">
    <source>
        <dbReference type="ARBA" id="ARBA00022490"/>
    </source>
</evidence>
<dbReference type="NCBIfam" id="TIGR00213">
    <property type="entry name" value="GmhB_yaeD"/>
    <property type="match status" value="1"/>
</dbReference>
<feature type="active site" description="Nucleophile" evidence="10">
    <location>
        <position position="11"/>
    </location>
</feature>
<evidence type="ECO:0000256" key="13">
    <source>
        <dbReference type="PIRSR" id="PIRSR004682-4"/>
    </source>
</evidence>
<feature type="binding site" evidence="13">
    <location>
        <position position="93"/>
    </location>
    <ligand>
        <name>Zn(2+)</name>
        <dbReference type="ChEBI" id="CHEBI:29105"/>
    </ligand>
</feature>
<evidence type="ECO:0000256" key="6">
    <source>
        <dbReference type="ARBA" id="ARBA00022801"/>
    </source>
</evidence>
<dbReference type="Proteomes" id="UP000463883">
    <property type="component" value="Chromosome"/>
</dbReference>
<dbReference type="SUPFAM" id="SSF56784">
    <property type="entry name" value="HAD-like"/>
    <property type="match status" value="1"/>
</dbReference>
<feature type="binding site" evidence="13">
    <location>
        <position position="133"/>
    </location>
    <ligand>
        <name>Mg(2+)</name>
        <dbReference type="ChEBI" id="CHEBI:18420"/>
    </ligand>
</feature>
<gene>
    <name evidence="14" type="primary">gmhB</name>
    <name evidence="14" type="ORF">Ami3637_06450</name>
</gene>
<organism evidence="14 15">
    <name type="scientific">Aminipila terrae</name>
    <dbReference type="NCBI Taxonomy" id="2697030"/>
    <lineage>
        <taxon>Bacteria</taxon>
        <taxon>Bacillati</taxon>
        <taxon>Bacillota</taxon>
        <taxon>Clostridia</taxon>
        <taxon>Peptostreptococcales</taxon>
        <taxon>Anaerovoracaceae</taxon>
        <taxon>Aminipila</taxon>
    </lineage>
</organism>
<evidence type="ECO:0000256" key="9">
    <source>
        <dbReference type="PIRNR" id="PIRNR004682"/>
    </source>
</evidence>
<evidence type="ECO:0000313" key="14">
    <source>
        <dbReference type="EMBL" id="QHI72087.1"/>
    </source>
</evidence>
<dbReference type="GO" id="GO:0005975">
    <property type="term" value="P:carbohydrate metabolic process"/>
    <property type="evidence" value="ECO:0007669"/>
    <property type="project" value="InterPro"/>
</dbReference>
<comment type="similarity">
    <text evidence="9">Belongs to the gmhB family.</text>
</comment>
<sequence length="165" mass="19058">MWNKAFFLDRDGTIIMDKGYLDNPDDIEFIEGIPDLLKKIKEKGYLIVIVSNQSGVARGYFDENTVRTVNWALAEKLKAEFDIAIDGIYYCPHHPEYGEQKQCNCRKPKPGMVLKAADELKIDISRSVMVGDKESDHIDLKELDFIKIVKDENWAQDSRLKKYII</sequence>
<comment type="subcellular location">
    <subcellularLocation>
        <location evidence="2 9">Cytoplasm</location>
    </subcellularLocation>
</comment>
<keyword evidence="15" id="KW-1185">Reference proteome</keyword>
<accession>A0A6P1MDV2</accession>
<dbReference type="AlphaFoldDB" id="A0A6P1MDV2"/>
<feature type="binding site" evidence="13">
    <location>
        <position position="103"/>
    </location>
    <ligand>
        <name>Zn(2+)</name>
        <dbReference type="ChEBI" id="CHEBI:29105"/>
    </ligand>
</feature>
<dbReference type="PIRSF" id="PIRSF004682">
    <property type="entry name" value="GmhB"/>
    <property type="match status" value="1"/>
</dbReference>
<dbReference type="RefSeq" id="WP_162361857.1">
    <property type="nucleotide sequence ID" value="NZ_CP047591.1"/>
</dbReference>
<dbReference type="Pfam" id="PF08645">
    <property type="entry name" value="PNK3P"/>
    <property type="match status" value="1"/>
</dbReference>
<evidence type="ECO:0000256" key="7">
    <source>
        <dbReference type="ARBA" id="ARBA00023277"/>
    </source>
</evidence>